<evidence type="ECO:0000256" key="14">
    <source>
        <dbReference type="ARBA" id="ARBA00022840"/>
    </source>
</evidence>
<evidence type="ECO:0000256" key="18">
    <source>
        <dbReference type="ARBA" id="ARBA00023242"/>
    </source>
</evidence>
<evidence type="ECO:0000256" key="4">
    <source>
        <dbReference type="ARBA" id="ARBA00006692"/>
    </source>
</evidence>
<evidence type="ECO:0000256" key="17">
    <source>
        <dbReference type="ARBA" id="ARBA00023157"/>
    </source>
</evidence>
<comment type="subcellular location">
    <subcellularLocation>
        <location evidence="3">Cytoplasm</location>
    </subcellularLocation>
    <subcellularLocation>
        <location evidence="2">Nucleus</location>
    </subcellularLocation>
</comment>
<dbReference type="InterPro" id="IPR003598">
    <property type="entry name" value="Ig_sub2"/>
</dbReference>
<keyword evidence="9" id="KW-0808">Transferase</keyword>
<dbReference type="GO" id="GO:0005634">
    <property type="term" value="C:nucleus"/>
    <property type="evidence" value="ECO:0007669"/>
    <property type="project" value="UniProtKB-SubCell"/>
</dbReference>
<evidence type="ECO:0000256" key="20">
    <source>
        <dbReference type="ARBA" id="ARBA00047899"/>
    </source>
</evidence>
<dbReference type="SUPFAM" id="SSF48726">
    <property type="entry name" value="Immunoglobulin"/>
    <property type="match status" value="4"/>
</dbReference>
<evidence type="ECO:0000256" key="9">
    <source>
        <dbReference type="ARBA" id="ARBA00022679"/>
    </source>
</evidence>
<organism evidence="24 25">
    <name type="scientific">Merluccius polli</name>
    <name type="common">Benguela hake</name>
    <name type="synonym">Merluccius cadenati</name>
    <dbReference type="NCBI Taxonomy" id="89951"/>
    <lineage>
        <taxon>Eukaryota</taxon>
        <taxon>Metazoa</taxon>
        <taxon>Chordata</taxon>
        <taxon>Craniata</taxon>
        <taxon>Vertebrata</taxon>
        <taxon>Euteleostomi</taxon>
        <taxon>Actinopterygii</taxon>
        <taxon>Neopterygii</taxon>
        <taxon>Teleostei</taxon>
        <taxon>Neoteleostei</taxon>
        <taxon>Acanthomorphata</taxon>
        <taxon>Zeiogadaria</taxon>
        <taxon>Gadariae</taxon>
        <taxon>Gadiformes</taxon>
        <taxon>Gadoidei</taxon>
        <taxon>Merlucciidae</taxon>
        <taxon>Merluccius</taxon>
    </lineage>
</organism>
<dbReference type="EMBL" id="JAOPHQ010003412">
    <property type="protein sequence ID" value="KAK0143534.1"/>
    <property type="molecule type" value="Genomic_DNA"/>
</dbReference>
<dbReference type="InterPro" id="IPR036179">
    <property type="entry name" value="Ig-like_dom_sf"/>
</dbReference>
<gene>
    <name evidence="24" type="primary">Ttn_15</name>
    <name evidence="24" type="ORF">N1851_018370</name>
</gene>
<evidence type="ECO:0000256" key="1">
    <source>
        <dbReference type="ARBA" id="ARBA00001946"/>
    </source>
</evidence>
<keyword evidence="11" id="KW-0677">Repeat</keyword>
<dbReference type="Pfam" id="PF07679">
    <property type="entry name" value="I-set"/>
    <property type="match status" value="4"/>
</dbReference>
<dbReference type="PROSITE" id="PS50835">
    <property type="entry name" value="IG_LIKE"/>
    <property type="match status" value="2"/>
</dbReference>
<dbReference type="GO" id="GO:0005524">
    <property type="term" value="F:ATP binding"/>
    <property type="evidence" value="ECO:0007669"/>
    <property type="project" value="UniProtKB-KW"/>
</dbReference>
<dbReference type="CDD" id="cd00096">
    <property type="entry name" value="Ig"/>
    <property type="match status" value="2"/>
</dbReference>
<comment type="catalytic activity">
    <reaction evidence="20">
        <text>L-threonyl-[protein] + ATP = O-phospho-L-threonyl-[protein] + ADP + H(+)</text>
        <dbReference type="Rhea" id="RHEA:46608"/>
        <dbReference type="Rhea" id="RHEA-COMP:11060"/>
        <dbReference type="Rhea" id="RHEA-COMP:11605"/>
        <dbReference type="ChEBI" id="CHEBI:15378"/>
        <dbReference type="ChEBI" id="CHEBI:30013"/>
        <dbReference type="ChEBI" id="CHEBI:30616"/>
        <dbReference type="ChEBI" id="CHEBI:61977"/>
        <dbReference type="ChEBI" id="CHEBI:456216"/>
        <dbReference type="EC" id="2.7.11.1"/>
    </reaction>
</comment>
<evidence type="ECO:0000256" key="21">
    <source>
        <dbReference type="ARBA" id="ARBA00048679"/>
    </source>
</evidence>
<keyword evidence="14" id="KW-0067">ATP-binding</keyword>
<keyword evidence="15" id="KW-0460">Magnesium</keyword>
<dbReference type="AlphaFoldDB" id="A0AA47MNG4"/>
<evidence type="ECO:0000256" key="15">
    <source>
        <dbReference type="ARBA" id="ARBA00022842"/>
    </source>
</evidence>
<reference evidence="24" key="1">
    <citation type="journal article" date="2023" name="Front. Mar. Sci.">
        <title>A new Merluccius polli reference genome to investigate the effects of global change in West African waters.</title>
        <authorList>
            <person name="Mateo J.L."/>
            <person name="Blanco-Fernandez C."/>
            <person name="Garcia-Vazquez E."/>
            <person name="Machado-Schiaffino G."/>
        </authorList>
    </citation>
    <scope>NUCLEOTIDE SEQUENCE</scope>
    <source>
        <strain evidence="24">C29</strain>
        <tissue evidence="24">Fin</tissue>
    </source>
</reference>
<comment type="similarity">
    <text evidence="4">Belongs to the protein kinase superfamily. CAMK Ser/Thr protein kinase family.</text>
</comment>
<keyword evidence="25" id="KW-1185">Reference proteome</keyword>
<sequence length="435" mass="48047">MICISAKQTPSPGDGGRGRGLKPGGKGPSPPEEPFAGFKLKAVPLKFIKKLQDIVLTEAESIGSSAVFECEISPSTAITSWMKDGSNLRESPKHKFTSDGKDRKLNIIDVQLSDTGEYTCVAKNAGKEISCTAKLIVEELPVKWIKELEEETSPLKGQPLYMTCELNKERDVVWKRNGQILKNKAGKIAINVIGLGHAVTIQNSTEEDAGLYVCQVANQADVQTSTNVKVIEIIKDWLVKPLRDQHVKPKAAATFKCELYKDTPNWKWLKGETEIPPSDKIEMKKDGKELTLTIKNCQLDDVAEYAMEVEGCVYTAKLTLGEREAEILTPLSSMEVVEKEDVTFETEISEEDVPGEWKLKGVVLTRSPTCDIQAEGTKRRLILKNVQVDQSGEVSYQALNAITNAMLTVTGKTCSWTPGTHFPLCFVVVPYEIKT</sequence>
<feature type="domain" description="Ig-like" evidence="23">
    <location>
        <begin position="141"/>
        <end position="229"/>
    </location>
</feature>
<proteinExistence type="inferred from homology"/>
<comment type="catalytic activity">
    <reaction evidence="21">
        <text>L-seryl-[protein] + ATP = O-phospho-L-seryl-[protein] + ADP + H(+)</text>
        <dbReference type="Rhea" id="RHEA:17989"/>
        <dbReference type="Rhea" id="RHEA-COMP:9863"/>
        <dbReference type="Rhea" id="RHEA-COMP:11604"/>
        <dbReference type="ChEBI" id="CHEBI:15378"/>
        <dbReference type="ChEBI" id="CHEBI:29999"/>
        <dbReference type="ChEBI" id="CHEBI:30616"/>
        <dbReference type="ChEBI" id="CHEBI:83421"/>
        <dbReference type="ChEBI" id="CHEBI:456216"/>
        <dbReference type="EC" id="2.7.11.1"/>
    </reaction>
</comment>
<keyword evidence="19" id="KW-0393">Immunoglobulin domain</keyword>
<evidence type="ECO:0000313" key="25">
    <source>
        <dbReference type="Proteomes" id="UP001174136"/>
    </source>
</evidence>
<feature type="domain" description="Ig-like" evidence="23">
    <location>
        <begin position="44"/>
        <end position="130"/>
    </location>
</feature>
<evidence type="ECO:0000259" key="23">
    <source>
        <dbReference type="PROSITE" id="PS50835"/>
    </source>
</evidence>
<dbReference type="SMART" id="SM00408">
    <property type="entry name" value="IGc2"/>
    <property type="match status" value="3"/>
</dbReference>
<feature type="region of interest" description="Disordered" evidence="22">
    <location>
        <begin position="1"/>
        <end position="35"/>
    </location>
</feature>
<dbReference type="InterPro" id="IPR052385">
    <property type="entry name" value="Obscurin/Obscurin-like_Reg"/>
</dbReference>
<evidence type="ECO:0000313" key="24">
    <source>
        <dbReference type="EMBL" id="KAK0143534.1"/>
    </source>
</evidence>
<keyword evidence="13" id="KW-0418">Kinase</keyword>
<evidence type="ECO:0000256" key="12">
    <source>
        <dbReference type="ARBA" id="ARBA00022741"/>
    </source>
</evidence>
<keyword evidence="17" id="KW-1015">Disulfide bond</keyword>
<keyword evidence="16" id="KW-0112">Calmodulin-binding</keyword>
<evidence type="ECO:0000256" key="8">
    <source>
        <dbReference type="ARBA" id="ARBA00022553"/>
    </source>
</evidence>
<evidence type="ECO:0000256" key="11">
    <source>
        <dbReference type="ARBA" id="ARBA00022737"/>
    </source>
</evidence>
<dbReference type="InterPro" id="IPR003599">
    <property type="entry name" value="Ig_sub"/>
</dbReference>
<keyword evidence="18" id="KW-0539">Nucleus</keyword>
<dbReference type="InterPro" id="IPR013098">
    <property type="entry name" value="Ig_I-set"/>
</dbReference>
<dbReference type="GO" id="GO:0004674">
    <property type="term" value="F:protein serine/threonine kinase activity"/>
    <property type="evidence" value="ECO:0007669"/>
    <property type="project" value="UniProtKB-KW"/>
</dbReference>
<dbReference type="GO" id="GO:0046872">
    <property type="term" value="F:metal ion binding"/>
    <property type="evidence" value="ECO:0007669"/>
    <property type="project" value="UniProtKB-KW"/>
</dbReference>
<dbReference type="InterPro" id="IPR007110">
    <property type="entry name" value="Ig-like_dom"/>
</dbReference>
<evidence type="ECO:0000256" key="7">
    <source>
        <dbReference type="ARBA" id="ARBA00022527"/>
    </source>
</evidence>
<evidence type="ECO:0000256" key="3">
    <source>
        <dbReference type="ARBA" id="ARBA00004496"/>
    </source>
</evidence>
<keyword evidence="10" id="KW-0479">Metal-binding</keyword>
<dbReference type="FunFam" id="2.60.40.10:FF:000148">
    <property type="entry name" value="titin isoform X1"/>
    <property type="match status" value="1"/>
</dbReference>
<dbReference type="GO" id="GO:0005737">
    <property type="term" value="C:cytoplasm"/>
    <property type="evidence" value="ECO:0007669"/>
    <property type="project" value="UniProtKB-SubCell"/>
</dbReference>
<dbReference type="GO" id="GO:0005516">
    <property type="term" value="F:calmodulin binding"/>
    <property type="evidence" value="ECO:0007669"/>
    <property type="project" value="UniProtKB-KW"/>
</dbReference>
<comment type="caution">
    <text evidence="24">The sequence shown here is derived from an EMBL/GenBank/DDBJ whole genome shotgun (WGS) entry which is preliminary data.</text>
</comment>
<evidence type="ECO:0000256" key="13">
    <source>
        <dbReference type="ARBA" id="ARBA00022777"/>
    </source>
</evidence>
<evidence type="ECO:0000256" key="22">
    <source>
        <dbReference type="SAM" id="MobiDB-lite"/>
    </source>
</evidence>
<dbReference type="Gene3D" id="2.60.40.10">
    <property type="entry name" value="Immunoglobulins"/>
    <property type="match status" value="4"/>
</dbReference>
<protein>
    <recommendedName>
        <fullName evidence="5">non-specific serine/threonine protein kinase</fullName>
        <ecNumber evidence="5">2.7.11.1</ecNumber>
    </recommendedName>
</protein>
<comment type="cofactor">
    <cofactor evidence="1">
        <name>Mg(2+)</name>
        <dbReference type="ChEBI" id="CHEBI:18420"/>
    </cofactor>
</comment>
<keyword evidence="8" id="KW-0597">Phosphoprotein</keyword>
<dbReference type="PANTHER" id="PTHR35971">
    <property type="entry name" value="SI:DKEY-31G6.6"/>
    <property type="match status" value="1"/>
</dbReference>
<evidence type="ECO:0000256" key="10">
    <source>
        <dbReference type="ARBA" id="ARBA00022723"/>
    </source>
</evidence>
<evidence type="ECO:0000256" key="6">
    <source>
        <dbReference type="ARBA" id="ARBA00022490"/>
    </source>
</evidence>
<dbReference type="Proteomes" id="UP001174136">
    <property type="component" value="Unassembled WGS sequence"/>
</dbReference>
<evidence type="ECO:0000256" key="5">
    <source>
        <dbReference type="ARBA" id="ARBA00012513"/>
    </source>
</evidence>
<dbReference type="FunFam" id="2.60.40.10:FF:000050">
    <property type="entry name" value="Titin isoform B"/>
    <property type="match status" value="2"/>
</dbReference>
<evidence type="ECO:0000256" key="16">
    <source>
        <dbReference type="ARBA" id="ARBA00022860"/>
    </source>
</evidence>
<keyword evidence="7" id="KW-0723">Serine/threonine-protein kinase</keyword>
<accession>A0AA47MNG4</accession>
<keyword evidence="12" id="KW-0547">Nucleotide-binding</keyword>
<keyword evidence="6" id="KW-0963">Cytoplasm</keyword>
<dbReference type="PANTHER" id="PTHR35971:SF5">
    <property type="entry name" value="OBSCURIN LIKE CYTOSKELETAL ADAPTOR 1"/>
    <property type="match status" value="1"/>
</dbReference>
<name>A0AA47MNG4_MERPO</name>
<dbReference type="InterPro" id="IPR013783">
    <property type="entry name" value="Ig-like_fold"/>
</dbReference>
<dbReference type="EC" id="2.7.11.1" evidence="5"/>
<evidence type="ECO:0000256" key="19">
    <source>
        <dbReference type="ARBA" id="ARBA00023319"/>
    </source>
</evidence>
<evidence type="ECO:0000256" key="2">
    <source>
        <dbReference type="ARBA" id="ARBA00004123"/>
    </source>
</evidence>
<dbReference type="SMART" id="SM00409">
    <property type="entry name" value="IG"/>
    <property type="match status" value="4"/>
</dbReference>